<dbReference type="Pfam" id="PF04043">
    <property type="entry name" value="PMEI"/>
    <property type="match status" value="1"/>
</dbReference>
<feature type="domain" description="Pectinesterase inhibitor" evidence="5">
    <location>
        <begin position="25"/>
        <end position="174"/>
    </location>
</feature>
<evidence type="ECO:0000256" key="3">
    <source>
        <dbReference type="ARBA" id="ARBA00038471"/>
    </source>
</evidence>
<protein>
    <submittedName>
        <fullName evidence="6">Cell wall / vacuolar inhibitor of fructosidase 2-like</fullName>
    </submittedName>
</protein>
<dbReference type="PANTHER" id="PTHR35357">
    <property type="entry name" value="OS02G0537100 PROTEIN"/>
    <property type="match status" value="1"/>
</dbReference>
<feature type="signal peptide" evidence="4">
    <location>
        <begin position="1"/>
        <end position="19"/>
    </location>
</feature>
<dbReference type="AlphaFoldDB" id="A0A8K0IR59"/>
<dbReference type="Proteomes" id="UP000797356">
    <property type="component" value="Chromosome 12"/>
</dbReference>
<dbReference type="InterPro" id="IPR006501">
    <property type="entry name" value="Pectinesterase_inhib_dom"/>
</dbReference>
<dbReference type="Gene3D" id="1.20.140.40">
    <property type="entry name" value="Invertase/pectin methylesterase inhibitor family protein"/>
    <property type="match status" value="1"/>
</dbReference>
<evidence type="ECO:0000256" key="2">
    <source>
        <dbReference type="ARBA" id="ARBA00023157"/>
    </source>
</evidence>
<organism evidence="6 7">
    <name type="scientific">Cocos nucifera</name>
    <name type="common">Coconut palm</name>
    <dbReference type="NCBI Taxonomy" id="13894"/>
    <lineage>
        <taxon>Eukaryota</taxon>
        <taxon>Viridiplantae</taxon>
        <taxon>Streptophyta</taxon>
        <taxon>Embryophyta</taxon>
        <taxon>Tracheophyta</taxon>
        <taxon>Spermatophyta</taxon>
        <taxon>Magnoliopsida</taxon>
        <taxon>Liliopsida</taxon>
        <taxon>Arecaceae</taxon>
        <taxon>Arecoideae</taxon>
        <taxon>Cocoseae</taxon>
        <taxon>Attaleinae</taxon>
        <taxon>Cocos</taxon>
    </lineage>
</organism>
<dbReference type="SMART" id="SM00856">
    <property type="entry name" value="PMEI"/>
    <property type="match status" value="1"/>
</dbReference>
<evidence type="ECO:0000256" key="1">
    <source>
        <dbReference type="ARBA" id="ARBA00022729"/>
    </source>
</evidence>
<feature type="chain" id="PRO_5035434142" evidence="4">
    <location>
        <begin position="20"/>
        <end position="183"/>
    </location>
</feature>
<dbReference type="OrthoDB" id="841681at2759"/>
<dbReference type="CDD" id="cd15801">
    <property type="entry name" value="PMEI-like_1"/>
    <property type="match status" value="1"/>
</dbReference>
<keyword evidence="7" id="KW-1185">Reference proteome</keyword>
<dbReference type="SUPFAM" id="SSF101148">
    <property type="entry name" value="Plant invertase/pectin methylesterase inhibitor"/>
    <property type="match status" value="1"/>
</dbReference>
<reference evidence="6" key="2">
    <citation type="submission" date="2019-07" db="EMBL/GenBank/DDBJ databases">
        <authorList>
            <person name="Yang Y."/>
            <person name="Bocs S."/>
            <person name="Baudouin L."/>
        </authorList>
    </citation>
    <scope>NUCLEOTIDE SEQUENCE</scope>
    <source>
        <tissue evidence="6">Spear leaf of Hainan Tall coconut</tissue>
    </source>
</reference>
<keyword evidence="1 4" id="KW-0732">Signal</keyword>
<name>A0A8K0IR59_COCNU</name>
<evidence type="ECO:0000259" key="5">
    <source>
        <dbReference type="SMART" id="SM00856"/>
    </source>
</evidence>
<dbReference type="NCBIfam" id="TIGR01614">
    <property type="entry name" value="PME_inhib"/>
    <property type="match status" value="1"/>
</dbReference>
<dbReference type="PANTHER" id="PTHR35357:SF8">
    <property type="entry name" value="OS01G0111000 PROTEIN"/>
    <property type="match status" value="1"/>
</dbReference>
<comment type="similarity">
    <text evidence="3">Belongs to the PMEI family.</text>
</comment>
<sequence length="183" mass="20174">MATILLFLRLSIAIRSTAASDANGNSTSRLDEVCKQTFDADLCIKALSIYPESQTFDFHGLAGLAVRAAASAAANISSYISGLLEEGSVEDDEDFQQCLYDCEENFVDAFDQLDELTVVIDNKEYEDVNLWVTVAETDRRMCDEGCKNASSEKKVKLVARSEEFSRLCGIVLNMTSFLATNHL</sequence>
<reference evidence="6" key="1">
    <citation type="journal article" date="2017" name="Gigascience">
        <title>The genome draft of coconut (Cocos nucifera).</title>
        <authorList>
            <person name="Xiao Y."/>
            <person name="Xu P."/>
            <person name="Fan H."/>
            <person name="Baudouin L."/>
            <person name="Xia W."/>
            <person name="Bocs S."/>
            <person name="Xu J."/>
            <person name="Li Q."/>
            <person name="Guo A."/>
            <person name="Zhou L."/>
            <person name="Li J."/>
            <person name="Wu Y."/>
            <person name="Ma Z."/>
            <person name="Armero A."/>
            <person name="Issali A.E."/>
            <person name="Liu N."/>
            <person name="Peng M."/>
            <person name="Yang Y."/>
        </authorList>
    </citation>
    <scope>NUCLEOTIDE SEQUENCE</scope>
    <source>
        <tissue evidence="6">Spear leaf of Hainan Tall coconut</tissue>
    </source>
</reference>
<gene>
    <name evidence="6" type="ORF">COCNU_12G002640</name>
</gene>
<comment type="caution">
    <text evidence="6">The sequence shown here is derived from an EMBL/GenBank/DDBJ whole genome shotgun (WGS) entry which is preliminary data.</text>
</comment>
<dbReference type="GO" id="GO:0004857">
    <property type="term" value="F:enzyme inhibitor activity"/>
    <property type="evidence" value="ECO:0007669"/>
    <property type="project" value="InterPro"/>
</dbReference>
<proteinExistence type="inferred from homology"/>
<evidence type="ECO:0000313" key="7">
    <source>
        <dbReference type="Proteomes" id="UP000797356"/>
    </source>
</evidence>
<dbReference type="InterPro" id="IPR035513">
    <property type="entry name" value="Invertase/methylesterase_inhib"/>
</dbReference>
<evidence type="ECO:0000313" key="6">
    <source>
        <dbReference type="EMBL" id="KAG1365264.1"/>
    </source>
</evidence>
<accession>A0A8K0IR59</accession>
<dbReference type="EMBL" id="CM017883">
    <property type="protein sequence ID" value="KAG1365264.1"/>
    <property type="molecule type" value="Genomic_DNA"/>
</dbReference>
<keyword evidence="2" id="KW-1015">Disulfide bond</keyword>
<evidence type="ECO:0000256" key="4">
    <source>
        <dbReference type="SAM" id="SignalP"/>
    </source>
</evidence>